<keyword evidence="7" id="KW-0812">Transmembrane</keyword>
<dbReference type="InterPro" id="IPR033121">
    <property type="entry name" value="PEPTIDASE_A1"/>
</dbReference>
<comment type="caution">
    <text evidence="10">The sequence shown here is derived from an EMBL/GenBank/DDBJ whole genome shotgun (WGS) entry which is preliminary data.</text>
</comment>
<dbReference type="Gene3D" id="2.40.70.10">
    <property type="entry name" value="Acid Proteases"/>
    <property type="match status" value="2"/>
</dbReference>
<name>A0ABR1XQ84_9PEZI</name>
<protein>
    <submittedName>
        <fullName evidence="10">Aspartic peptidase domain-containing protein</fullName>
    </submittedName>
</protein>
<feature type="domain" description="Peptidase A1" evidence="9">
    <location>
        <begin position="65"/>
        <end position="409"/>
    </location>
</feature>
<dbReference type="InterPro" id="IPR021109">
    <property type="entry name" value="Peptidase_aspartic_dom_sf"/>
</dbReference>
<feature type="signal peptide" evidence="8">
    <location>
        <begin position="1"/>
        <end position="20"/>
    </location>
</feature>
<evidence type="ECO:0000313" key="11">
    <source>
        <dbReference type="Proteomes" id="UP001456524"/>
    </source>
</evidence>
<evidence type="ECO:0000259" key="9">
    <source>
        <dbReference type="PROSITE" id="PS51767"/>
    </source>
</evidence>
<reference evidence="10 11" key="1">
    <citation type="journal article" date="2022" name="G3 (Bethesda)">
        <title>Enemy or ally: a genomic approach to elucidate the lifestyle of Phyllosticta citrichinaensis.</title>
        <authorList>
            <person name="Buijs V.A."/>
            <person name="Groenewald J.Z."/>
            <person name="Haridas S."/>
            <person name="LaButti K.M."/>
            <person name="Lipzen A."/>
            <person name="Martin F.M."/>
            <person name="Barry K."/>
            <person name="Grigoriev I.V."/>
            <person name="Crous P.W."/>
            <person name="Seidl M.F."/>
        </authorList>
    </citation>
    <scope>NUCLEOTIDE SEQUENCE [LARGE SCALE GENOMIC DNA]</scope>
    <source>
        <strain evidence="10 11">CBS 129764</strain>
    </source>
</reference>
<accession>A0ABR1XQ84</accession>
<dbReference type="SUPFAM" id="SSF50630">
    <property type="entry name" value="Acid proteases"/>
    <property type="match status" value="1"/>
</dbReference>
<proteinExistence type="inferred from homology"/>
<dbReference type="PROSITE" id="PS51767">
    <property type="entry name" value="PEPTIDASE_A1"/>
    <property type="match status" value="1"/>
</dbReference>
<gene>
    <name evidence="10" type="ORF">IWX90DRAFT_241571</name>
</gene>
<keyword evidence="4 6" id="KW-0064">Aspartyl protease</keyword>
<evidence type="ECO:0000256" key="5">
    <source>
        <dbReference type="ARBA" id="ARBA00022801"/>
    </source>
</evidence>
<evidence type="ECO:0000256" key="3">
    <source>
        <dbReference type="ARBA" id="ARBA00022729"/>
    </source>
</evidence>
<evidence type="ECO:0000256" key="4">
    <source>
        <dbReference type="ARBA" id="ARBA00022750"/>
    </source>
</evidence>
<dbReference type="PRINTS" id="PR00792">
    <property type="entry name" value="PEPSIN"/>
</dbReference>
<dbReference type="PANTHER" id="PTHR47966:SF65">
    <property type="entry name" value="ASPARTIC-TYPE ENDOPEPTIDASE"/>
    <property type="match status" value="1"/>
</dbReference>
<dbReference type="Proteomes" id="UP001456524">
    <property type="component" value="Unassembled WGS sequence"/>
</dbReference>
<organism evidence="10 11">
    <name type="scientific">Phyllosticta citrichinensis</name>
    <dbReference type="NCBI Taxonomy" id="1130410"/>
    <lineage>
        <taxon>Eukaryota</taxon>
        <taxon>Fungi</taxon>
        <taxon>Dikarya</taxon>
        <taxon>Ascomycota</taxon>
        <taxon>Pezizomycotina</taxon>
        <taxon>Dothideomycetes</taxon>
        <taxon>Dothideomycetes incertae sedis</taxon>
        <taxon>Botryosphaeriales</taxon>
        <taxon>Phyllostictaceae</taxon>
        <taxon>Phyllosticta</taxon>
    </lineage>
</organism>
<keyword evidence="5 6" id="KW-0378">Hydrolase</keyword>
<keyword evidence="7" id="KW-1133">Transmembrane helix</keyword>
<dbReference type="CDD" id="cd05474">
    <property type="entry name" value="SAP_like"/>
    <property type="match status" value="1"/>
</dbReference>
<dbReference type="Pfam" id="PF00026">
    <property type="entry name" value="Asp"/>
    <property type="match status" value="1"/>
</dbReference>
<evidence type="ECO:0000313" key="10">
    <source>
        <dbReference type="EMBL" id="KAK8163859.1"/>
    </source>
</evidence>
<evidence type="ECO:0000256" key="7">
    <source>
        <dbReference type="SAM" id="Phobius"/>
    </source>
</evidence>
<keyword evidence="2 6" id="KW-0645">Protease</keyword>
<comment type="similarity">
    <text evidence="1 6">Belongs to the peptidase A1 family.</text>
</comment>
<dbReference type="InterPro" id="IPR033876">
    <property type="entry name" value="SAP-like"/>
</dbReference>
<dbReference type="PANTHER" id="PTHR47966">
    <property type="entry name" value="BETA-SITE APP-CLEAVING ENZYME, ISOFORM A-RELATED"/>
    <property type="match status" value="1"/>
</dbReference>
<sequence length="508" mass="53445">MHSTATLFAILAGVATVAHAADAPQPKVVALPFSRTKKKASQLPPLSRRENFQLELGIDKERLGYNVNVTVGTPPQRVQLVIDTGSSDTWVPDRLSDVCKRTGCKYGVFERKLSSTFEELSARGKFSIGYEDGTEVGGKYFSDTINMGGLNMTHMIMALGTNITGAENSPEVQGGVMGIGYKTGESIVETNPGKIYANVPAELLQQGHISSLAYSLWLNHDDAKFGNILFGGVDTEKYQGDIIAVPIVRSSDTGLYDKLTVALSGLAVTEKSGKKVYDRQDLAVPAVLDSGSTITSLPDDLATRILHGVGAAKIGGIWAVSCALGSQGASINFSFGGANGPTIAVPFEDLLVPFASLPNVPQQFKGLKKAPACILGIGKAGNGPVILGDSFLRSAYVVYDLHKNIIALAPTKPHANNSHVQEITNSSIPGVTATAKGVDVASYSPSVNTSYTSALPTFDFGMAAQKELDAVVGLATGQLPPQIPLQLMMSGVAIVFAGLFGGSLMVLW</sequence>
<dbReference type="EMBL" id="JBBWUH010000006">
    <property type="protein sequence ID" value="KAK8163859.1"/>
    <property type="molecule type" value="Genomic_DNA"/>
</dbReference>
<evidence type="ECO:0000256" key="1">
    <source>
        <dbReference type="ARBA" id="ARBA00007447"/>
    </source>
</evidence>
<keyword evidence="3 8" id="KW-0732">Signal</keyword>
<evidence type="ECO:0000256" key="6">
    <source>
        <dbReference type="RuleBase" id="RU000454"/>
    </source>
</evidence>
<dbReference type="PROSITE" id="PS00141">
    <property type="entry name" value="ASP_PROTEASE"/>
    <property type="match status" value="2"/>
</dbReference>
<evidence type="ECO:0000256" key="2">
    <source>
        <dbReference type="ARBA" id="ARBA00022670"/>
    </source>
</evidence>
<evidence type="ECO:0000256" key="8">
    <source>
        <dbReference type="SAM" id="SignalP"/>
    </source>
</evidence>
<keyword evidence="11" id="KW-1185">Reference proteome</keyword>
<dbReference type="InterPro" id="IPR001969">
    <property type="entry name" value="Aspartic_peptidase_AS"/>
</dbReference>
<keyword evidence="7" id="KW-0472">Membrane</keyword>
<dbReference type="InterPro" id="IPR001461">
    <property type="entry name" value="Aspartic_peptidase_A1"/>
</dbReference>
<feature type="transmembrane region" description="Helical" evidence="7">
    <location>
        <begin position="487"/>
        <end position="507"/>
    </location>
</feature>
<feature type="chain" id="PRO_5045044563" evidence="8">
    <location>
        <begin position="21"/>
        <end position="508"/>
    </location>
</feature>